<sequence>MNVRSSLSARIWKYRLHYVIVLPALLLLFLLKGIPFLIGIYLPFVDFNVFKGVSGSPWVGMGNFRTLFQLPEFRQVLTNTFALNLGYVVVSGAAGLLAALAMASIRRERLRTVFSTLFLLPYFVPSVAFAYAFAVMMSPDRSPLFAWDAFFLGEAGRFRFAAIAAEALKTVGIPALIALTAVASRHEAESREGDREAAVFRRRGYLHDTVIPAARAVFAFALLRMAMPLTSDFDLMNSLVNPLVYHTGDTLATFGFRVGFVQAQFSLASAAWLFQFVVQLLFACAAYALLRGAFADDLFGRFERPRIRAGSAGANGLGIAASLAIGIVALLPLYVLFVVPLTTRSEASASAWDLLSVPNALAYGFLFLAATVVHMLMTVTLAFPMTAKRLPGRQLYKLLLIFAALIGTGTIHEYLFFRHLGLVDTRFAAPLAGIVSVVPAFVLKSVFNAKYGRLKEQAEEEGKGELHAFATLFLPNIWKPWVALGVLQLVALASAYQPSLLYVANPEAFPPVLQFMNLSMGMSPELAPPGDPLLLALGAIISLPGVALLLLFRPWLTSEALVSQVRRG</sequence>
<feature type="transmembrane region" description="Helical" evidence="7">
    <location>
        <begin position="205"/>
        <end position="227"/>
    </location>
</feature>
<keyword evidence="3" id="KW-1003">Cell membrane</keyword>
<feature type="transmembrane region" description="Helical" evidence="7">
    <location>
        <begin position="360"/>
        <end position="383"/>
    </location>
</feature>
<comment type="caution">
    <text evidence="8">The sequence shown here is derived from an EMBL/GenBank/DDBJ whole genome shotgun (WGS) entry which is preliminary data.</text>
</comment>
<reference evidence="8 9" key="1">
    <citation type="submission" date="2019-05" db="EMBL/GenBank/DDBJ databases">
        <authorList>
            <person name="Narsing Rao M.P."/>
            <person name="Li W.J."/>
        </authorList>
    </citation>
    <scope>NUCLEOTIDE SEQUENCE [LARGE SCALE GENOMIC DNA]</scope>
    <source>
        <strain evidence="8 9">SYSU_K30003</strain>
    </source>
</reference>
<evidence type="ECO:0000256" key="7">
    <source>
        <dbReference type="SAM" id="Phobius"/>
    </source>
</evidence>
<keyword evidence="2" id="KW-0813">Transport</keyword>
<evidence type="ECO:0000256" key="2">
    <source>
        <dbReference type="ARBA" id="ARBA00022448"/>
    </source>
</evidence>
<keyword evidence="6 7" id="KW-0472">Membrane</keyword>
<accession>A0A5R9GJ58</accession>
<evidence type="ECO:0000313" key="9">
    <source>
        <dbReference type="Proteomes" id="UP000309676"/>
    </source>
</evidence>
<dbReference type="PANTHER" id="PTHR43227">
    <property type="entry name" value="BLL4140 PROTEIN"/>
    <property type="match status" value="1"/>
</dbReference>
<feature type="transmembrane region" description="Helical" evidence="7">
    <location>
        <begin position="533"/>
        <end position="552"/>
    </location>
</feature>
<proteinExistence type="predicted"/>
<feature type="transmembrane region" description="Helical" evidence="7">
    <location>
        <begin position="20"/>
        <end position="44"/>
    </location>
</feature>
<evidence type="ECO:0000256" key="3">
    <source>
        <dbReference type="ARBA" id="ARBA00022475"/>
    </source>
</evidence>
<name>A0A5R9GJ58_9BACL</name>
<dbReference type="Gene3D" id="1.10.3720.10">
    <property type="entry name" value="MetI-like"/>
    <property type="match status" value="2"/>
</dbReference>
<protein>
    <submittedName>
        <fullName evidence="8">Uncharacterized protein</fullName>
    </submittedName>
</protein>
<dbReference type="Proteomes" id="UP000309676">
    <property type="component" value="Unassembled WGS sequence"/>
</dbReference>
<gene>
    <name evidence="8" type="ORF">FE782_05880</name>
</gene>
<dbReference type="EMBL" id="VCIW01000003">
    <property type="protein sequence ID" value="TLS52903.1"/>
    <property type="molecule type" value="Genomic_DNA"/>
</dbReference>
<dbReference type="InterPro" id="IPR050809">
    <property type="entry name" value="UgpAE/MalFG_permease"/>
</dbReference>
<keyword evidence="5 7" id="KW-1133">Transmembrane helix</keyword>
<evidence type="ECO:0000256" key="1">
    <source>
        <dbReference type="ARBA" id="ARBA00004651"/>
    </source>
</evidence>
<dbReference type="AlphaFoldDB" id="A0A5R9GJ58"/>
<feature type="transmembrane region" description="Helical" evidence="7">
    <location>
        <begin position="481"/>
        <end position="504"/>
    </location>
</feature>
<dbReference type="InterPro" id="IPR035906">
    <property type="entry name" value="MetI-like_sf"/>
</dbReference>
<evidence type="ECO:0000313" key="8">
    <source>
        <dbReference type="EMBL" id="TLS52903.1"/>
    </source>
</evidence>
<evidence type="ECO:0000256" key="5">
    <source>
        <dbReference type="ARBA" id="ARBA00022989"/>
    </source>
</evidence>
<feature type="transmembrane region" description="Helical" evidence="7">
    <location>
        <begin position="427"/>
        <end position="447"/>
    </location>
</feature>
<feature type="transmembrane region" description="Helical" evidence="7">
    <location>
        <begin position="117"/>
        <end position="138"/>
    </location>
</feature>
<feature type="transmembrane region" description="Helical" evidence="7">
    <location>
        <begin position="81"/>
        <end position="105"/>
    </location>
</feature>
<feature type="transmembrane region" description="Helical" evidence="7">
    <location>
        <begin position="272"/>
        <end position="294"/>
    </location>
</feature>
<dbReference type="PANTHER" id="PTHR43227:SF11">
    <property type="entry name" value="BLL4140 PROTEIN"/>
    <property type="match status" value="1"/>
</dbReference>
<dbReference type="GO" id="GO:0005886">
    <property type="term" value="C:plasma membrane"/>
    <property type="evidence" value="ECO:0007669"/>
    <property type="project" value="UniProtKB-SubCell"/>
</dbReference>
<evidence type="ECO:0000256" key="4">
    <source>
        <dbReference type="ARBA" id="ARBA00022692"/>
    </source>
</evidence>
<feature type="transmembrane region" description="Helical" evidence="7">
    <location>
        <begin position="395"/>
        <end position="415"/>
    </location>
</feature>
<comment type="subcellular location">
    <subcellularLocation>
        <location evidence="1">Cell membrane</location>
        <topology evidence="1">Multi-pass membrane protein</topology>
    </subcellularLocation>
</comment>
<evidence type="ECO:0000256" key="6">
    <source>
        <dbReference type="ARBA" id="ARBA00023136"/>
    </source>
</evidence>
<feature type="transmembrane region" description="Helical" evidence="7">
    <location>
        <begin position="158"/>
        <end position="184"/>
    </location>
</feature>
<keyword evidence="9" id="KW-1185">Reference proteome</keyword>
<dbReference type="RefSeq" id="WP_138193143.1">
    <property type="nucleotide sequence ID" value="NZ_VCIW01000003.1"/>
</dbReference>
<keyword evidence="4 7" id="KW-0812">Transmembrane</keyword>
<organism evidence="8 9">
    <name type="scientific">Paenibacillus antri</name>
    <dbReference type="NCBI Taxonomy" id="2582848"/>
    <lineage>
        <taxon>Bacteria</taxon>
        <taxon>Bacillati</taxon>
        <taxon>Bacillota</taxon>
        <taxon>Bacilli</taxon>
        <taxon>Bacillales</taxon>
        <taxon>Paenibacillaceae</taxon>
        <taxon>Paenibacillus</taxon>
    </lineage>
</organism>
<feature type="transmembrane region" description="Helical" evidence="7">
    <location>
        <begin position="315"/>
        <end position="340"/>
    </location>
</feature>
<dbReference type="OrthoDB" id="2518180at2"/>
<dbReference type="SUPFAM" id="SSF161098">
    <property type="entry name" value="MetI-like"/>
    <property type="match status" value="2"/>
</dbReference>